<feature type="domain" description="S1-like" evidence="3">
    <location>
        <begin position="23"/>
        <end position="64"/>
    </location>
</feature>
<evidence type="ECO:0000313" key="5">
    <source>
        <dbReference type="Proteomes" id="UP001642260"/>
    </source>
</evidence>
<dbReference type="GO" id="GO:0003723">
    <property type="term" value="F:RNA binding"/>
    <property type="evidence" value="ECO:0007669"/>
    <property type="project" value="UniProtKB-KW"/>
</dbReference>
<keyword evidence="5" id="KW-1185">Reference proteome</keyword>
<name>A0ABC8IS64_ERUVS</name>
<comment type="similarity">
    <text evidence="1">Belongs to the EIF1AD family.</text>
</comment>
<dbReference type="InterPro" id="IPR001253">
    <property type="entry name" value="TIF_eIF-1A"/>
</dbReference>
<dbReference type="InterPro" id="IPR006196">
    <property type="entry name" value="RNA-binding_domain_S1_IF1"/>
</dbReference>
<reference evidence="4 5" key="1">
    <citation type="submission" date="2022-03" db="EMBL/GenBank/DDBJ databases">
        <authorList>
            <person name="Macdonald S."/>
            <person name="Ahmed S."/>
            <person name="Newling K."/>
        </authorList>
    </citation>
    <scope>NUCLEOTIDE SEQUENCE [LARGE SCALE GENOMIC DNA]</scope>
</reference>
<evidence type="ECO:0000259" key="3">
    <source>
        <dbReference type="Pfam" id="PF01176"/>
    </source>
</evidence>
<sequence>MNIGRSNLKQAASEQDFTLEECQSIAKVLSLRGSNQIEIKDARGKKSLALFPAKFRQSMWIRRESDSGSESDSLKLCCHGFHNRVS</sequence>
<comment type="caution">
    <text evidence="4">The sequence shown here is derived from an EMBL/GenBank/DDBJ whole genome shotgun (WGS) entry which is preliminary data.</text>
</comment>
<dbReference type="SUPFAM" id="SSF50249">
    <property type="entry name" value="Nucleic acid-binding proteins"/>
    <property type="match status" value="1"/>
</dbReference>
<proteinExistence type="inferred from homology"/>
<evidence type="ECO:0000256" key="2">
    <source>
        <dbReference type="ARBA" id="ARBA00022884"/>
    </source>
</evidence>
<dbReference type="Pfam" id="PF01176">
    <property type="entry name" value="eIF-1a"/>
    <property type="match status" value="1"/>
</dbReference>
<dbReference type="InterPro" id="IPR012340">
    <property type="entry name" value="NA-bd_OB-fold"/>
</dbReference>
<keyword evidence="2" id="KW-0694">RNA-binding</keyword>
<evidence type="ECO:0000256" key="1">
    <source>
        <dbReference type="ARBA" id="ARBA00007340"/>
    </source>
</evidence>
<evidence type="ECO:0000313" key="4">
    <source>
        <dbReference type="EMBL" id="CAH8297092.1"/>
    </source>
</evidence>
<dbReference type="PANTHER" id="PTHR21641">
    <property type="entry name" value="TRANSLATION INITIATION FACTOR-RELATED"/>
    <property type="match status" value="1"/>
</dbReference>
<accession>A0ABC8IS64</accession>
<dbReference type="InterPro" id="IPR039294">
    <property type="entry name" value="EIF1AD"/>
</dbReference>
<gene>
    <name evidence="4" type="ORF">ERUC_LOCUS2119</name>
</gene>
<dbReference type="Proteomes" id="UP001642260">
    <property type="component" value="Unassembled WGS sequence"/>
</dbReference>
<organism evidence="4 5">
    <name type="scientific">Eruca vesicaria subsp. sativa</name>
    <name type="common">Garden rocket</name>
    <name type="synonym">Eruca sativa</name>
    <dbReference type="NCBI Taxonomy" id="29727"/>
    <lineage>
        <taxon>Eukaryota</taxon>
        <taxon>Viridiplantae</taxon>
        <taxon>Streptophyta</taxon>
        <taxon>Embryophyta</taxon>
        <taxon>Tracheophyta</taxon>
        <taxon>Spermatophyta</taxon>
        <taxon>Magnoliopsida</taxon>
        <taxon>eudicotyledons</taxon>
        <taxon>Gunneridae</taxon>
        <taxon>Pentapetalae</taxon>
        <taxon>rosids</taxon>
        <taxon>malvids</taxon>
        <taxon>Brassicales</taxon>
        <taxon>Brassicaceae</taxon>
        <taxon>Brassiceae</taxon>
        <taxon>Eruca</taxon>
    </lineage>
</organism>
<dbReference type="AlphaFoldDB" id="A0ABC8IS64"/>
<dbReference type="EMBL" id="CAKOAT010051155">
    <property type="protein sequence ID" value="CAH8297092.1"/>
    <property type="molecule type" value="Genomic_DNA"/>
</dbReference>
<dbReference type="SMART" id="SM00652">
    <property type="entry name" value="eIF1a"/>
    <property type="match status" value="1"/>
</dbReference>
<dbReference type="PANTHER" id="PTHR21641:SF0">
    <property type="entry name" value="RNA-BINDING PROTEIN EIF1AD-RELATED"/>
    <property type="match status" value="1"/>
</dbReference>
<protein>
    <recommendedName>
        <fullName evidence="3">S1-like domain-containing protein</fullName>
    </recommendedName>
</protein>
<dbReference type="Gene3D" id="2.40.50.140">
    <property type="entry name" value="Nucleic acid-binding proteins"/>
    <property type="match status" value="1"/>
</dbReference>